<organism evidence="1 2">
    <name type="scientific">Mesonia algae</name>
    <dbReference type="NCBI Taxonomy" id="213248"/>
    <lineage>
        <taxon>Bacteria</taxon>
        <taxon>Pseudomonadati</taxon>
        <taxon>Bacteroidota</taxon>
        <taxon>Flavobacteriia</taxon>
        <taxon>Flavobacteriales</taxon>
        <taxon>Flavobacteriaceae</taxon>
        <taxon>Mesonia</taxon>
    </lineage>
</organism>
<dbReference type="Proteomes" id="UP000249542">
    <property type="component" value="Unassembled WGS sequence"/>
</dbReference>
<accession>A0A2W7HWJ1</accession>
<reference evidence="1 2" key="1">
    <citation type="submission" date="2018-06" db="EMBL/GenBank/DDBJ databases">
        <title>Genomic Encyclopedia of Archaeal and Bacterial Type Strains, Phase II (KMG-II): from individual species to whole genera.</title>
        <authorList>
            <person name="Goeker M."/>
        </authorList>
    </citation>
    <scope>NUCLEOTIDE SEQUENCE [LARGE SCALE GENOMIC DNA]</scope>
    <source>
        <strain evidence="1 2">DSM 15361</strain>
    </source>
</reference>
<protein>
    <submittedName>
        <fullName evidence="1">Uncharacterized protein</fullName>
    </submittedName>
</protein>
<gene>
    <name evidence="1" type="ORF">LX95_02164</name>
</gene>
<comment type="caution">
    <text evidence="1">The sequence shown here is derived from an EMBL/GenBank/DDBJ whole genome shotgun (WGS) entry which is preliminary data.</text>
</comment>
<dbReference type="RefSeq" id="WP_111541458.1">
    <property type="nucleotide sequence ID" value="NZ_QKYV01000006.1"/>
</dbReference>
<keyword evidence="2" id="KW-1185">Reference proteome</keyword>
<dbReference type="AlphaFoldDB" id="A0A2W7HWJ1"/>
<dbReference type="EMBL" id="QKYV01000006">
    <property type="protein sequence ID" value="PZW39026.1"/>
    <property type="molecule type" value="Genomic_DNA"/>
</dbReference>
<sequence>MTEKEIQNHIWENREDWTKLLSKIEFPKKIEIENPSHLTPSQAIFNMIVTQYEKHYNSLYELELIGCEVPLKKDSDSTIRADFLGVLGGRNGLTVVELKKSKQTERQAYTELLAYGSHLKTLFSPMSKMDIAYVLISPMEERIVREATINSILYDKTNVIAMIPKWENDDINTLVLEPWIPTFKEIDSLTTSCFSGSNFDVFKVTWDALEGDWSPAEDGEDPDQDMIDKMNSVSAYAAQIMEAKGIHGFVYTMQNWSETKGMGHLINAIVIGGINPYKATKNRVLTTKYDLKQNEADEVLIDYFDIYEIIPELKREDKAEGDYKPNHLSDLSMTWNNEISGICFDIVKTLTKSLDKEWIETSYGGFDWERYQRNTMEDSYCHNFEMRVTGLIRELFFEYSKMDYDFIRKNGEEDHMQYWHGDIPNYLVDISTHQYYLRNFILRLFNPYFEFMDNIEGDEEE</sequence>
<evidence type="ECO:0000313" key="2">
    <source>
        <dbReference type="Proteomes" id="UP000249542"/>
    </source>
</evidence>
<proteinExistence type="predicted"/>
<evidence type="ECO:0000313" key="1">
    <source>
        <dbReference type="EMBL" id="PZW39026.1"/>
    </source>
</evidence>
<name>A0A2W7HWJ1_9FLAO</name>